<sequence length="225" mass="24353">MIGSVCRCARIIASTSSPIVTTVADVLQHFALPRQPAATHPDVGNITDIAEWSRRRAASDCQALDVSPDSAHIAQLVSNIADGVPVAPTHSESSPDHLEVGGLRQRESATDTYYAVYTASTYGRASAYHSYVFPASQFFPLVLIPPATSSAVLKACLPRLDRAIVSSTSTWTFNLDSVSRLFASVWTPTIPHPTVAFPLTLAHGWDAFRRVISDFYVTHKTVEDA</sequence>
<proteinExistence type="predicted"/>
<evidence type="ECO:0000313" key="2">
    <source>
        <dbReference type="Proteomes" id="UP000256964"/>
    </source>
</evidence>
<name>A0A371D9E0_9APHY</name>
<gene>
    <name evidence="1" type="ORF">OH76DRAFT_1483368</name>
</gene>
<dbReference type="Proteomes" id="UP000256964">
    <property type="component" value="Unassembled WGS sequence"/>
</dbReference>
<reference evidence="1 2" key="1">
    <citation type="journal article" date="2018" name="Biotechnol. Biofuels">
        <title>Integrative visual omics of the white-rot fungus Polyporus brumalis exposes the biotechnological potential of its oxidative enzymes for delignifying raw plant biomass.</title>
        <authorList>
            <person name="Miyauchi S."/>
            <person name="Rancon A."/>
            <person name="Drula E."/>
            <person name="Hage H."/>
            <person name="Chaduli D."/>
            <person name="Favel A."/>
            <person name="Grisel S."/>
            <person name="Henrissat B."/>
            <person name="Herpoel-Gimbert I."/>
            <person name="Ruiz-Duenas F.J."/>
            <person name="Chevret D."/>
            <person name="Hainaut M."/>
            <person name="Lin J."/>
            <person name="Wang M."/>
            <person name="Pangilinan J."/>
            <person name="Lipzen A."/>
            <person name="Lesage-Meessen L."/>
            <person name="Navarro D."/>
            <person name="Riley R."/>
            <person name="Grigoriev I.V."/>
            <person name="Zhou S."/>
            <person name="Raouche S."/>
            <person name="Rosso M.N."/>
        </authorList>
    </citation>
    <scope>NUCLEOTIDE SEQUENCE [LARGE SCALE GENOMIC DNA]</scope>
    <source>
        <strain evidence="1 2">BRFM 1820</strain>
    </source>
</reference>
<dbReference type="EMBL" id="KZ857407">
    <property type="protein sequence ID" value="RDX49154.1"/>
    <property type="molecule type" value="Genomic_DNA"/>
</dbReference>
<protein>
    <submittedName>
        <fullName evidence="1">Uncharacterized protein</fullName>
    </submittedName>
</protein>
<evidence type="ECO:0000313" key="1">
    <source>
        <dbReference type="EMBL" id="RDX49154.1"/>
    </source>
</evidence>
<accession>A0A371D9E0</accession>
<organism evidence="1 2">
    <name type="scientific">Lentinus brumalis</name>
    <dbReference type="NCBI Taxonomy" id="2498619"/>
    <lineage>
        <taxon>Eukaryota</taxon>
        <taxon>Fungi</taxon>
        <taxon>Dikarya</taxon>
        <taxon>Basidiomycota</taxon>
        <taxon>Agaricomycotina</taxon>
        <taxon>Agaricomycetes</taxon>
        <taxon>Polyporales</taxon>
        <taxon>Polyporaceae</taxon>
        <taxon>Lentinus</taxon>
    </lineage>
</organism>
<dbReference type="AlphaFoldDB" id="A0A371D9E0"/>
<keyword evidence="2" id="KW-1185">Reference proteome</keyword>